<dbReference type="Gene3D" id="3.30.710.10">
    <property type="entry name" value="Potassium Channel Kv1.1, Chain A"/>
    <property type="match status" value="1"/>
</dbReference>
<dbReference type="SUPFAM" id="SSF49599">
    <property type="entry name" value="TRAF domain-like"/>
    <property type="match status" value="1"/>
</dbReference>
<dbReference type="PROSITE" id="PS50097">
    <property type="entry name" value="BTB"/>
    <property type="match status" value="1"/>
</dbReference>
<dbReference type="InterPro" id="IPR011333">
    <property type="entry name" value="SKP1/BTB/POZ_sf"/>
</dbReference>
<keyword evidence="4" id="KW-1185">Reference proteome</keyword>
<comment type="caution">
    <text evidence="3">The sequence shown here is derived from an EMBL/GenBank/DDBJ whole genome shotgun (WGS) entry which is preliminary data.</text>
</comment>
<evidence type="ECO:0000313" key="3">
    <source>
        <dbReference type="EMBL" id="PIC48936.1"/>
    </source>
</evidence>
<dbReference type="Pfam" id="PF00917">
    <property type="entry name" value="MATH"/>
    <property type="match status" value="1"/>
</dbReference>
<dbReference type="Proteomes" id="UP000230233">
    <property type="component" value="Chromosome II"/>
</dbReference>
<sequence length="384" mass="44461">MLIILFSRIFRKMASNEEGCVVQEPESTAVLENEQFLQKVADKINKENQKKFDELSNRLQSIETLLQKSKEVPEKNPIAETIVPHNVSSVQVVFFETLAVLDYNQRAFKNHKEVPTEACFQKRLKLSAKRMSVNRFEDDLGIYVLREPIAPSEKWSIRTYLEFKVVGPNQNDVIRTWQSCIDTKDPYGFYDFLDWKHMETWFLVDGSLTVEVKVKINEIIGLEKPKIRKFDESQRDVSDVILVVRGTKFYVSKMFLASQSSVFKTLLFGSFSESKQSEVKLNGIDPDDFHYFLEVLYGESAIDESNVEDVAFLADMYDAPTAIRKCEEFLLKESKKTVEKKLEIATQYNIENLKETCRSQIAAALVPKRKKVTKKNPLRKLLCF</sequence>
<organism evidence="3 4">
    <name type="scientific">Caenorhabditis nigoni</name>
    <dbReference type="NCBI Taxonomy" id="1611254"/>
    <lineage>
        <taxon>Eukaryota</taxon>
        <taxon>Metazoa</taxon>
        <taxon>Ecdysozoa</taxon>
        <taxon>Nematoda</taxon>
        <taxon>Chromadorea</taxon>
        <taxon>Rhabditida</taxon>
        <taxon>Rhabditina</taxon>
        <taxon>Rhabditomorpha</taxon>
        <taxon>Rhabditoidea</taxon>
        <taxon>Rhabditidae</taxon>
        <taxon>Peloderinae</taxon>
        <taxon>Caenorhabditis</taxon>
    </lineage>
</organism>
<dbReference type="SMART" id="SM00225">
    <property type="entry name" value="BTB"/>
    <property type="match status" value="1"/>
</dbReference>
<evidence type="ECO:0000313" key="4">
    <source>
        <dbReference type="Proteomes" id="UP000230233"/>
    </source>
</evidence>
<dbReference type="PANTHER" id="PTHR22743">
    <property type="entry name" value="MEPRIN/TRAF-LIKE MATH FAMILY-C.ELEGANS"/>
    <property type="match status" value="1"/>
</dbReference>
<dbReference type="EMBL" id="PDUG01000002">
    <property type="protein sequence ID" value="PIC48936.1"/>
    <property type="molecule type" value="Genomic_DNA"/>
</dbReference>
<evidence type="ECO:0000259" key="2">
    <source>
        <dbReference type="PROSITE" id="PS50097"/>
    </source>
</evidence>
<protein>
    <recommendedName>
        <fullName evidence="2">BTB domain-containing protein</fullName>
    </recommendedName>
</protein>
<dbReference type="Pfam" id="PF00651">
    <property type="entry name" value="BTB"/>
    <property type="match status" value="1"/>
</dbReference>
<dbReference type="InterPro" id="IPR000210">
    <property type="entry name" value="BTB/POZ_dom"/>
</dbReference>
<dbReference type="InterPro" id="IPR008974">
    <property type="entry name" value="TRAF-like"/>
</dbReference>
<dbReference type="SUPFAM" id="SSF54695">
    <property type="entry name" value="POZ domain"/>
    <property type="match status" value="1"/>
</dbReference>
<dbReference type="CDD" id="cd00121">
    <property type="entry name" value="MATH"/>
    <property type="match status" value="1"/>
</dbReference>
<dbReference type="AlphaFoldDB" id="A0A2G5VBM2"/>
<dbReference type="InterPro" id="IPR002083">
    <property type="entry name" value="MATH/TRAF_dom"/>
</dbReference>
<dbReference type="InterPro" id="IPR052664">
    <property type="entry name" value="BTB-MATH_domain_protein"/>
</dbReference>
<dbReference type="PANTHER" id="PTHR22743:SF165">
    <property type="entry name" value="BTB AND MATH DOMAIN CONTAINING-RELATED"/>
    <property type="match status" value="1"/>
</dbReference>
<evidence type="ECO:0000256" key="1">
    <source>
        <dbReference type="SAM" id="Coils"/>
    </source>
</evidence>
<feature type="domain" description="BTB" evidence="2">
    <location>
        <begin position="238"/>
        <end position="297"/>
    </location>
</feature>
<proteinExistence type="predicted"/>
<gene>
    <name evidence="3" type="primary">Cnig_chr_II.g7724</name>
    <name evidence="3" type="ORF">B9Z55_007724</name>
</gene>
<accession>A0A2G5VBM2</accession>
<dbReference type="OrthoDB" id="409642at2759"/>
<keyword evidence="1" id="KW-0175">Coiled coil</keyword>
<feature type="coiled-coil region" evidence="1">
    <location>
        <begin position="45"/>
        <end position="72"/>
    </location>
</feature>
<dbReference type="Gene3D" id="2.60.210.10">
    <property type="entry name" value="Apoptosis, Tumor Necrosis Factor Receptor Associated Protein 2, Chain A"/>
    <property type="match status" value="1"/>
</dbReference>
<reference evidence="4" key="1">
    <citation type="submission" date="2017-10" db="EMBL/GenBank/DDBJ databases">
        <title>Rapid genome shrinkage in a self-fertile nematode reveals novel sperm competition proteins.</title>
        <authorList>
            <person name="Yin D."/>
            <person name="Schwarz E.M."/>
            <person name="Thomas C.G."/>
            <person name="Felde R.L."/>
            <person name="Korf I.F."/>
            <person name="Cutter A.D."/>
            <person name="Schartner C.M."/>
            <person name="Ralston E.J."/>
            <person name="Meyer B.J."/>
            <person name="Haag E.S."/>
        </authorList>
    </citation>
    <scope>NUCLEOTIDE SEQUENCE [LARGE SCALE GENOMIC DNA]</scope>
    <source>
        <strain evidence="4">JU1422</strain>
    </source>
</reference>
<name>A0A2G5VBM2_9PELO</name>
<dbReference type="CDD" id="cd18186">
    <property type="entry name" value="BTB_POZ_ZBTB_KLHL-like"/>
    <property type="match status" value="1"/>
</dbReference>